<dbReference type="PROSITE" id="PS51257">
    <property type="entry name" value="PROKAR_LIPOPROTEIN"/>
    <property type="match status" value="1"/>
</dbReference>
<dbReference type="Gene3D" id="3.40.50.10390">
    <property type="entry name" value="Gingipain r, domain 1"/>
    <property type="match status" value="1"/>
</dbReference>
<dbReference type="AlphaFoldDB" id="A0A0A2ML14"/>
<dbReference type="eggNOG" id="COG2957">
    <property type="taxonomic scope" value="Bacteria"/>
</dbReference>
<dbReference type="InterPro" id="IPR038490">
    <property type="entry name" value="Gingipain_propep_sf"/>
</dbReference>
<evidence type="ECO:0000313" key="13">
    <source>
        <dbReference type="EMBL" id="KGO93332.1"/>
    </source>
</evidence>
<evidence type="ECO:0000313" key="14">
    <source>
        <dbReference type="Proteomes" id="UP000030111"/>
    </source>
</evidence>
<gene>
    <name evidence="13" type="ORF">Q766_08480</name>
</gene>
<evidence type="ECO:0000256" key="6">
    <source>
        <dbReference type="ARBA" id="ARBA00022837"/>
    </source>
</evidence>
<evidence type="ECO:0000256" key="7">
    <source>
        <dbReference type="ARBA" id="ARBA00023145"/>
    </source>
</evidence>
<dbReference type="Pfam" id="PF01364">
    <property type="entry name" value="Peptidase_C25"/>
    <property type="match status" value="1"/>
</dbReference>
<dbReference type="GO" id="GO:0005576">
    <property type="term" value="C:extracellular region"/>
    <property type="evidence" value="ECO:0007669"/>
    <property type="project" value="UniProtKB-SubCell"/>
</dbReference>
<evidence type="ECO:0000259" key="9">
    <source>
        <dbReference type="Pfam" id="PF01364"/>
    </source>
</evidence>
<feature type="chain" id="PRO_5002003532" description="Gingipain R" evidence="8">
    <location>
        <begin position="21"/>
        <end position="736"/>
    </location>
</feature>
<dbReference type="GO" id="GO:0006508">
    <property type="term" value="P:proteolysis"/>
    <property type="evidence" value="ECO:0007669"/>
    <property type="project" value="InterPro"/>
</dbReference>
<protein>
    <recommendedName>
        <fullName evidence="15">Gingipain R</fullName>
    </recommendedName>
</protein>
<sequence length="736" mass="79558">MKKHFTLAALLLFSCAKLSAQNIKLVSDKASQIVLSNSANPNSSFQKTVNGVAYKDFKDVKVFTMQKDAPALPAYRSSVIIPDGANVTLEVSYDSYIDYTDVNILPSKGSLKRNINPADVAYGFGAAYQQDAFYPGNLAEVSSPYTLRDTRGVTVSFYPYQYNPVTKTLRLYNNITVKVLSNGGSTRKNIAPTAAFSAIYSQYYLNAGLYNPAPEVGEMLVIAPEDYLETLSTFSEWKIQKGIKTTTVTLAEAGESPEEIKEFIAEFYQDNPQLVYVLLVGDHEDLPTYSYGYSGSEQLYSDSYYGQLEGDDYFPEVLVGRFSGTVSDVNVMVNRTLEYEINPLEGDWITKAVGIGSNEGDGYGDDGEPDWQHLRNIGDKLTEKGYSFIYEFYDGSHGLNDLTDSPSATMISDAVNDGVGLLNYTGHGAQDIFVTGSYTSADVNALENSGKYPFVISVACNNGTFVNGSSLCESWLTVQHNGAPAGAVAACGSSILMAWAEPMQTQDEMTELIVGSDPDNVKTTLGGLFYNGQLSMLETYNMSTTAVEVMQTWVFFGDPSVVYRNAPAEALVATHVTTIQQGAESITVYCETVGALVAITQNGVIIGTGVVEDNGQITIELISFEATDGPLTVTVTNQNYIPYQAAVVVSTLSTDGFAVSNLVVYPNPAKDHVTVGFAAAGTSQIEVRDISGKLLYTSGAITAERHTIDTSGYASGIYLVSVNSNGKKQTQKIIIN</sequence>
<dbReference type="eggNOG" id="COG4447">
    <property type="taxonomic scope" value="Bacteria"/>
</dbReference>
<evidence type="ECO:0000256" key="5">
    <source>
        <dbReference type="ARBA" id="ARBA00022801"/>
    </source>
</evidence>
<feature type="domain" description="Secretion system C-terminal sorting" evidence="12">
    <location>
        <begin position="664"/>
        <end position="735"/>
    </location>
</feature>
<keyword evidence="2" id="KW-0964">Secreted</keyword>
<dbReference type="Gene3D" id="3.40.50.1460">
    <property type="match status" value="1"/>
</dbReference>
<evidence type="ECO:0000256" key="1">
    <source>
        <dbReference type="ARBA" id="ARBA00004613"/>
    </source>
</evidence>
<dbReference type="InterPro" id="IPR029030">
    <property type="entry name" value="Caspase-like_dom_sf"/>
</dbReference>
<keyword evidence="5" id="KW-0378">Hydrolase</keyword>
<name>A0A0A2ML14_9FLAO</name>
<keyword evidence="14" id="KW-1185">Reference proteome</keyword>
<evidence type="ECO:0000259" key="12">
    <source>
        <dbReference type="Pfam" id="PF18962"/>
    </source>
</evidence>
<evidence type="ECO:0000259" key="10">
    <source>
        <dbReference type="Pfam" id="PF03785"/>
    </source>
</evidence>
<dbReference type="InterPro" id="IPR001769">
    <property type="entry name" value="Gingipain"/>
</dbReference>
<dbReference type="NCBIfam" id="TIGR04183">
    <property type="entry name" value="Por_Secre_tail"/>
    <property type="match status" value="1"/>
</dbReference>
<evidence type="ECO:0000256" key="8">
    <source>
        <dbReference type="SAM" id="SignalP"/>
    </source>
</evidence>
<dbReference type="InterPro" id="IPR013783">
    <property type="entry name" value="Ig-like_fold"/>
</dbReference>
<evidence type="ECO:0000259" key="11">
    <source>
        <dbReference type="Pfam" id="PF08126"/>
    </source>
</evidence>
<evidence type="ECO:0000256" key="4">
    <source>
        <dbReference type="ARBA" id="ARBA00022729"/>
    </source>
</evidence>
<feature type="domain" description="Gingipain propeptide" evidence="11">
    <location>
        <begin position="67"/>
        <end position="190"/>
    </location>
</feature>
<comment type="subcellular location">
    <subcellularLocation>
        <location evidence="1">Secreted</location>
    </subcellularLocation>
</comment>
<dbReference type="Gene3D" id="2.60.40.10">
    <property type="entry name" value="Immunoglobulins"/>
    <property type="match status" value="1"/>
</dbReference>
<feature type="domain" description="Gingipain" evidence="9">
    <location>
        <begin position="219"/>
        <end position="561"/>
    </location>
</feature>
<comment type="caution">
    <text evidence="13">The sequence shown here is derived from an EMBL/GenBank/DDBJ whole genome shotgun (WGS) entry which is preliminary data.</text>
</comment>
<dbReference type="SUPFAM" id="SSF52129">
    <property type="entry name" value="Caspase-like"/>
    <property type="match status" value="1"/>
</dbReference>
<accession>A0A0A2ML14</accession>
<dbReference type="GO" id="GO:0004197">
    <property type="term" value="F:cysteine-type endopeptidase activity"/>
    <property type="evidence" value="ECO:0007669"/>
    <property type="project" value="InterPro"/>
</dbReference>
<dbReference type="Gene3D" id="2.60.40.3800">
    <property type="match status" value="1"/>
</dbReference>
<evidence type="ECO:0000256" key="2">
    <source>
        <dbReference type="ARBA" id="ARBA00022525"/>
    </source>
</evidence>
<dbReference type="OrthoDB" id="5294031at2"/>
<dbReference type="InterPro" id="IPR005536">
    <property type="entry name" value="Peptidase_C25_Ig-like_domain"/>
</dbReference>
<evidence type="ECO:0008006" key="15">
    <source>
        <dbReference type="Google" id="ProtNLM"/>
    </source>
</evidence>
<keyword evidence="6" id="KW-0106">Calcium</keyword>
<keyword evidence="3" id="KW-0479">Metal-binding</keyword>
<dbReference type="Pfam" id="PF18962">
    <property type="entry name" value="Por_Secre_tail"/>
    <property type="match status" value="1"/>
</dbReference>
<dbReference type="Pfam" id="PF08126">
    <property type="entry name" value="Propeptide_C25"/>
    <property type="match status" value="1"/>
</dbReference>
<dbReference type="InterPro" id="IPR029031">
    <property type="entry name" value="Gingipain_N_sf"/>
</dbReference>
<organism evidence="13 14">
    <name type="scientific">Flavobacterium subsaxonicum WB 4.1-42 = DSM 21790</name>
    <dbReference type="NCBI Taxonomy" id="1121898"/>
    <lineage>
        <taxon>Bacteria</taxon>
        <taxon>Pseudomonadati</taxon>
        <taxon>Bacteroidota</taxon>
        <taxon>Flavobacteriia</taxon>
        <taxon>Flavobacteriales</taxon>
        <taxon>Flavobacteriaceae</taxon>
        <taxon>Flavobacterium</taxon>
    </lineage>
</organism>
<reference evidence="13 14" key="1">
    <citation type="submission" date="2013-09" db="EMBL/GenBank/DDBJ databases">
        <authorList>
            <person name="Zeng Z."/>
            <person name="Chen C."/>
        </authorList>
    </citation>
    <scope>NUCLEOTIDE SEQUENCE [LARGE SCALE GENOMIC DNA]</scope>
    <source>
        <strain evidence="13 14">WB 4.1-42</strain>
    </source>
</reference>
<evidence type="ECO:0000256" key="3">
    <source>
        <dbReference type="ARBA" id="ARBA00022723"/>
    </source>
</evidence>
<dbReference type="RefSeq" id="WP_026990871.1">
    <property type="nucleotide sequence ID" value="NZ_AUGP01000018.1"/>
</dbReference>
<feature type="domain" description="Peptidase C25 Ig-like" evidence="10">
    <location>
        <begin position="574"/>
        <end position="647"/>
    </location>
</feature>
<keyword evidence="4 8" id="KW-0732">Signal</keyword>
<dbReference type="InterPro" id="IPR026444">
    <property type="entry name" value="Secre_tail"/>
</dbReference>
<feature type="signal peptide" evidence="8">
    <location>
        <begin position="1"/>
        <end position="20"/>
    </location>
</feature>
<dbReference type="InterPro" id="IPR012600">
    <property type="entry name" value="Propeptide_C25"/>
</dbReference>
<keyword evidence="7" id="KW-0865">Zymogen</keyword>
<dbReference type="Proteomes" id="UP000030111">
    <property type="component" value="Unassembled WGS sequence"/>
</dbReference>
<dbReference type="GO" id="GO:0046872">
    <property type="term" value="F:metal ion binding"/>
    <property type="evidence" value="ECO:0007669"/>
    <property type="project" value="UniProtKB-KW"/>
</dbReference>
<dbReference type="EMBL" id="JRLY01000005">
    <property type="protein sequence ID" value="KGO93332.1"/>
    <property type="molecule type" value="Genomic_DNA"/>
</dbReference>
<proteinExistence type="predicted"/>
<dbReference type="Pfam" id="PF03785">
    <property type="entry name" value="Peptidase_C25_C"/>
    <property type="match status" value="1"/>
</dbReference>
<dbReference type="STRING" id="1121898.GCA_000422725_02049"/>